<dbReference type="Gene3D" id="1.10.3210.10">
    <property type="entry name" value="Hypothetical protein af1432"/>
    <property type="match status" value="1"/>
</dbReference>
<dbReference type="EMBL" id="LT629763">
    <property type="protein sequence ID" value="SDR86744.1"/>
    <property type="molecule type" value="Genomic_DNA"/>
</dbReference>
<dbReference type="AlphaFoldDB" id="A0A1H1MIS1"/>
<reference evidence="4" key="1">
    <citation type="submission" date="2016-10" db="EMBL/GenBank/DDBJ databases">
        <authorList>
            <person name="Varghese N."/>
            <person name="Submissions S."/>
        </authorList>
    </citation>
    <scope>NUCLEOTIDE SEQUENCE [LARGE SCALE GENOMIC DNA]</scope>
    <source>
        <strain evidence="4">JCM 14963</strain>
    </source>
</reference>
<evidence type="ECO:0000313" key="4">
    <source>
        <dbReference type="Proteomes" id="UP000243413"/>
    </source>
</evidence>
<evidence type="ECO:0000313" key="3">
    <source>
        <dbReference type="EMBL" id="SDR86744.1"/>
    </source>
</evidence>
<name>A0A1H1MIS1_9GAMM</name>
<dbReference type="OrthoDB" id="9802066at2"/>
<organism evidence="3 4">
    <name type="scientific">Halopseudomonas sabulinigri</name>
    <dbReference type="NCBI Taxonomy" id="472181"/>
    <lineage>
        <taxon>Bacteria</taxon>
        <taxon>Pseudomonadati</taxon>
        <taxon>Pseudomonadota</taxon>
        <taxon>Gammaproteobacteria</taxon>
        <taxon>Pseudomonadales</taxon>
        <taxon>Pseudomonadaceae</taxon>
        <taxon>Halopseudomonas</taxon>
    </lineage>
</organism>
<dbReference type="PROSITE" id="PS51832">
    <property type="entry name" value="HD_GYP"/>
    <property type="match status" value="1"/>
</dbReference>
<dbReference type="Pfam" id="PF11871">
    <property type="entry name" value="DUF3391"/>
    <property type="match status" value="1"/>
</dbReference>
<dbReference type="Proteomes" id="UP000243413">
    <property type="component" value="Chromosome I"/>
</dbReference>
<sequence length="411" mass="45836">MADHSRTDRMKIDVTQLTIGMYVTELDRPWTETSFLFQGFRIRQQQEIRLLAQVCKHVWVDSRRSVGVKQQVIENHAQSPELQPIVAKVEFNQEMQQASPVWHKAHEESLRLLDAVRLGQELDVAAVKAVVSECVQSILRNPAAMLWLARIKNSDHYTAEHSLRVSILAIALGRELGLAEYQLEQIGVCGMLHDVGKIKVPNEILNKPGALTAEELRIMQSHANEGRRLLMSNQQVTPATVDVAYSHHERLDGKGYPRGLDAPKIPYFAKIIAVVDAYDAINSDRVYSKGKSSLESLRILLEAVNSHFDEEIVGHFVRLIGIYPAGEIVELSNGEVGIIIGCSTTSKLKPKIMRVLNANKKTCEERVIDLATTSVDANGKPLRVKEVHGSGAFGIDIDAYRRKGLLIPAHV</sequence>
<feature type="domain" description="HD-GYP" evidence="2">
    <location>
        <begin position="136"/>
        <end position="332"/>
    </location>
</feature>
<dbReference type="PANTHER" id="PTHR43155:SF2">
    <property type="entry name" value="CYCLIC DI-GMP PHOSPHODIESTERASE PA4108"/>
    <property type="match status" value="1"/>
</dbReference>
<dbReference type="InterPro" id="IPR003607">
    <property type="entry name" value="HD/PDEase_dom"/>
</dbReference>
<dbReference type="NCBIfam" id="TIGR00277">
    <property type="entry name" value="HDIG"/>
    <property type="match status" value="1"/>
</dbReference>
<gene>
    <name evidence="3" type="ORF">SAMN05216271_0607</name>
</gene>
<dbReference type="RefSeq" id="WP_092283713.1">
    <property type="nucleotide sequence ID" value="NZ_LT629763.1"/>
</dbReference>
<dbReference type="PANTHER" id="PTHR43155">
    <property type="entry name" value="CYCLIC DI-GMP PHOSPHODIESTERASE PA4108-RELATED"/>
    <property type="match status" value="1"/>
</dbReference>
<feature type="domain" description="HD" evidence="1">
    <location>
        <begin position="158"/>
        <end position="281"/>
    </location>
</feature>
<dbReference type="PROSITE" id="PS51831">
    <property type="entry name" value="HD"/>
    <property type="match status" value="1"/>
</dbReference>
<evidence type="ECO:0000259" key="1">
    <source>
        <dbReference type="PROSITE" id="PS51831"/>
    </source>
</evidence>
<accession>A0A1H1MIS1</accession>
<dbReference type="InterPro" id="IPR006675">
    <property type="entry name" value="HDIG_dom"/>
</dbReference>
<dbReference type="InterPro" id="IPR037522">
    <property type="entry name" value="HD_GYP_dom"/>
</dbReference>
<dbReference type="SMART" id="SM00471">
    <property type="entry name" value="HDc"/>
    <property type="match status" value="1"/>
</dbReference>
<dbReference type="Pfam" id="PF13487">
    <property type="entry name" value="HD_5"/>
    <property type="match status" value="1"/>
</dbReference>
<dbReference type="CDD" id="cd00077">
    <property type="entry name" value="HDc"/>
    <property type="match status" value="1"/>
</dbReference>
<proteinExistence type="predicted"/>
<dbReference type="STRING" id="472181.SAMN05216271_0607"/>
<dbReference type="InterPro" id="IPR021812">
    <property type="entry name" value="DUF3391"/>
</dbReference>
<evidence type="ECO:0000259" key="2">
    <source>
        <dbReference type="PROSITE" id="PS51832"/>
    </source>
</evidence>
<dbReference type="GO" id="GO:0008081">
    <property type="term" value="F:phosphoric diester hydrolase activity"/>
    <property type="evidence" value="ECO:0007669"/>
    <property type="project" value="UniProtKB-ARBA"/>
</dbReference>
<protein>
    <submittedName>
        <fullName evidence="3">HDIG domain-containing protein</fullName>
    </submittedName>
</protein>
<dbReference type="SUPFAM" id="SSF109604">
    <property type="entry name" value="HD-domain/PDEase-like"/>
    <property type="match status" value="1"/>
</dbReference>
<dbReference type="InterPro" id="IPR006674">
    <property type="entry name" value="HD_domain"/>
</dbReference>